<feature type="domain" description="Protein kinase" evidence="5">
    <location>
        <begin position="1"/>
        <end position="179"/>
    </location>
</feature>
<dbReference type="GO" id="GO:0005524">
    <property type="term" value="F:ATP binding"/>
    <property type="evidence" value="ECO:0007669"/>
    <property type="project" value="InterPro"/>
</dbReference>
<accession>A0AAJ0I9D7</accession>
<dbReference type="EMBL" id="JAULSX010000003">
    <property type="protein sequence ID" value="KAK3494386.1"/>
    <property type="molecule type" value="Genomic_DNA"/>
</dbReference>
<keyword evidence="2" id="KW-0813">Transport</keyword>
<evidence type="ECO:0000256" key="3">
    <source>
        <dbReference type="ARBA" id="ARBA00023006"/>
    </source>
</evidence>
<keyword evidence="3" id="KW-0072">Autophagy</keyword>
<keyword evidence="6" id="KW-0808">Transferase</keyword>
<evidence type="ECO:0000313" key="6">
    <source>
        <dbReference type="EMBL" id="KAK3494386.1"/>
    </source>
</evidence>
<dbReference type="GO" id="GO:0004674">
    <property type="term" value="F:protein serine/threonine kinase activity"/>
    <property type="evidence" value="ECO:0007669"/>
    <property type="project" value="InterPro"/>
</dbReference>
<comment type="subcellular location">
    <subcellularLocation>
        <location evidence="1">Preautophagosomal structure membrane</location>
        <topology evidence="1">Peripheral membrane protein</topology>
    </subcellularLocation>
</comment>
<dbReference type="GO" id="GO:0010506">
    <property type="term" value="P:regulation of autophagy"/>
    <property type="evidence" value="ECO:0007669"/>
    <property type="project" value="InterPro"/>
</dbReference>
<dbReference type="SUPFAM" id="SSF56112">
    <property type="entry name" value="Protein kinase-like (PK-like)"/>
    <property type="match status" value="1"/>
</dbReference>
<dbReference type="PANTHER" id="PTHR24348">
    <property type="entry name" value="SERINE/THREONINE-PROTEIN KINASE UNC-51-RELATED"/>
    <property type="match status" value="1"/>
</dbReference>
<dbReference type="PROSITE" id="PS00108">
    <property type="entry name" value="PROTEIN_KINASE_ST"/>
    <property type="match status" value="1"/>
</dbReference>
<dbReference type="Proteomes" id="UP001285908">
    <property type="component" value="Unassembled WGS sequence"/>
</dbReference>
<evidence type="ECO:0000256" key="4">
    <source>
        <dbReference type="ARBA" id="ARBA00030237"/>
    </source>
</evidence>
<evidence type="ECO:0000259" key="5">
    <source>
        <dbReference type="PROSITE" id="PS50011"/>
    </source>
</evidence>
<proteinExistence type="predicted"/>
<comment type="caution">
    <text evidence="6">The sequence shown here is derived from an EMBL/GenBank/DDBJ whole genome shotgun (WGS) entry which is preliminary data.</text>
</comment>
<organism evidence="6 7">
    <name type="scientific">Neurospora hispaniola</name>
    <dbReference type="NCBI Taxonomy" id="588809"/>
    <lineage>
        <taxon>Eukaryota</taxon>
        <taxon>Fungi</taxon>
        <taxon>Dikarya</taxon>
        <taxon>Ascomycota</taxon>
        <taxon>Pezizomycotina</taxon>
        <taxon>Sordariomycetes</taxon>
        <taxon>Sordariomycetidae</taxon>
        <taxon>Sordariales</taxon>
        <taxon>Sordariaceae</taxon>
        <taxon>Neurospora</taxon>
    </lineage>
</organism>
<evidence type="ECO:0000256" key="1">
    <source>
        <dbReference type="ARBA" id="ARBA00004623"/>
    </source>
</evidence>
<sequence>MKLVEHGNLQQHIDQGCIPEPEAASITAQIARALLHMHTRSLVHRDLKPLNMLVSQPGPTWHVKVADLGITRDLSDTVAGTHQIGTFGYMAPEVWHTSERYTSAVDVWALGAIAFCMRTGSPPFPNPVTLANYPEDPTVFPTLKLRSSTQPCRGFITGAMAAIPQERLTIIEAVGHYWLSRDMNVPKR</sequence>
<gene>
    <name evidence="6" type="ORF">B0T23DRAFT_313016</name>
</gene>
<protein>
    <recommendedName>
        <fullName evidence="4">Autophagy-related protein 1</fullName>
    </recommendedName>
</protein>
<dbReference type="InterPro" id="IPR000719">
    <property type="entry name" value="Prot_kinase_dom"/>
</dbReference>
<evidence type="ECO:0000313" key="7">
    <source>
        <dbReference type="Proteomes" id="UP001285908"/>
    </source>
</evidence>
<dbReference type="InterPro" id="IPR011009">
    <property type="entry name" value="Kinase-like_dom_sf"/>
</dbReference>
<keyword evidence="6" id="KW-0418">Kinase</keyword>
<dbReference type="GO" id="GO:0006914">
    <property type="term" value="P:autophagy"/>
    <property type="evidence" value="ECO:0007669"/>
    <property type="project" value="UniProtKB-KW"/>
</dbReference>
<name>A0AAJ0I9D7_9PEZI</name>
<dbReference type="Gene3D" id="1.10.510.10">
    <property type="entry name" value="Transferase(Phosphotransferase) domain 1"/>
    <property type="match status" value="1"/>
</dbReference>
<dbReference type="RefSeq" id="XP_062693815.1">
    <property type="nucleotide sequence ID" value="XM_062834719.1"/>
</dbReference>
<dbReference type="InterPro" id="IPR045269">
    <property type="entry name" value="Atg1-like"/>
</dbReference>
<reference evidence="6 7" key="1">
    <citation type="journal article" date="2023" name="Mol. Phylogenet. Evol.">
        <title>Genome-scale phylogeny and comparative genomics of the fungal order Sordariales.</title>
        <authorList>
            <person name="Hensen N."/>
            <person name="Bonometti L."/>
            <person name="Westerberg I."/>
            <person name="Brannstrom I.O."/>
            <person name="Guillou S."/>
            <person name="Cros-Aarteil S."/>
            <person name="Calhoun S."/>
            <person name="Haridas S."/>
            <person name="Kuo A."/>
            <person name="Mondo S."/>
            <person name="Pangilinan J."/>
            <person name="Riley R."/>
            <person name="LaButti K."/>
            <person name="Andreopoulos B."/>
            <person name="Lipzen A."/>
            <person name="Chen C."/>
            <person name="Yan M."/>
            <person name="Daum C."/>
            <person name="Ng V."/>
            <person name="Clum A."/>
            <person name="Steindorff A."/>
            <person name="Ohm R.A."/>
            <person name="Martin F."/>
            <person name="Silar P."/>
            <person name="Natvig D.O."/>
            <person name="Lalanne C."/>
            <person name="Gautier V."/>
            <person name="Ament-Velasquez S.L."/>
            <person name="Kruys A."/>
            <person name="Hutchinson M.I."/>
            <person name="Powell A.J."/>
            <person name="Barry K."/>
            <person name="Miller A.N."/>
            <person name="Grigoriev I.V."/>
            <person name="Debuchy R."/>
            <person name="Gladieux P."/>
            <person name="Hiltunen Thoren M."/>
            <person name="Johannesson H."/>
        </authorList>
    </citation>
    <scope>NUCLEOTIDE SEQUENCE [LARGE SCALE GENOMIC DNA]</scope>
    <source>
        <strain evidence="6 7">FGSC 10403</strain>
    </source>
</reference>
<dbReference type="InterPro" id="IPR008271">
    <property type="entry name" value="Ser/Thr_kinase_AS"/>
</dbReference>
<dbReference type="AlphaFoldDB" id="A0AAJ0I9D7"/>
<dbReference type="Pfam" id="PF00069">
    <property type="entry name" value="Pkinase"/>
    <property type="match status" value="1"/>
</dbReference>
<evidence type="ECO:0000256" key="2">
    <source>
        <dbReference type="ARBA" id="ARBA00022448"/>
    </source>
</evidence>
<dbReference type="SMART" id="SM00220">
    <property type="entry name" value="S_TKc"/>
    <property type="match status" value="1"/>
</dbReference>
<dbReference type="GO" id="GO:0034045">
    <property type="term" value="C:phagophore assembly site membrane"/>
    <property type="evidence" value="ECO:0007669"/>
    <property type="project" value="UniProtKB-SubCell"/>
</dbReference>
<dbReference type="GeneID" id="87872341"/>
<keyword evidence="7" id="KW-1185">Reference proteome</keyword>
<dbReference type="PROSITE" id="PS50011">
    <property type="entry name" value="PROTEIN_KINASE_DOM"/>
    <property type="match status" value="1"/>
</dbReference>